<dbReference type="SUPFAM" id="SSF53474">
    <property type="entry name" value="alpha/beta-Hydrolases"/>
    <property type="match status" value="1"/>
</dbReference>
<evidence type="ECO:0000256" key="3">
    <source>
        <dbReference type="SAM" id="MobiDB-lite"/>
    </source>
</evidence>
<evidence type="ECO:0000313" key="5">
    <source>
        <dbReference type="EMBL" id="MDX8153236.1"/>
    </source>
</evidence>
<dbReference type="Pfam" id="PF10503">
    <property type="entry name" value="Esterase_PHB"/>
    <property type="match status" value="1"/>
</dbReference>
<dbReference type="PANTHER" id="PTHR43037">
    <property type="entry name" value="UNNAMED PRODUCT-RELATED"/>
    <property type="match status" value="1"/>
</dbReference>
<dbReference type="PANTHER" id="PTHR43037:SF1">
    <property type="entry name" value="BLL1128 PROTEIN"/>
    <property type="match status" value="1"/>
</dbReference>
<dbReference type="EMBL" id="JAXAVX010000012">
    <property type="protein sequence ID" value="MDX8153236.1"/>
    <property type="molecule type" value="Genomic_DNA"/>
</dbReference>
<protein>
    <submittedName>
        <fullName evidence="5">PHB depolymerase family esterase</fullName>
    </submittedName>
</protein>
<dbReference type="InterPro" id="IPR029058">
    <property type="entry name" value="AB_hydrolase_fold"/>
</dbReference>
<dbReference type="Gene3D" id="3.40.50.1820">
    <property type="entry name" value="alpha/beta hydrolase"/>
    <property type="match status" value="1"/>
</dbReference>
<evidence type="ECO:0000256" key="4">
    <source>
        <dbReference type="SAM" id="SignalP"/>
    </source>
</evidence>
<gene>
    <name evidence="5" type="ORF">SK069_16680</name>
</gene>
<evidence type="ECO:0000313" key="6">
    <source>
        <dbReference type="Proteomes" id="UP001277761"/>
    </source>
</evidence>
<feature type="compositionally biased region" description="Polar residues" evidence="3">
    <location>
        <begin position="278"/>
        <end position="297"/>
    </location>
</feature>
<proteinExistence type="predicted"/>
<reference evidence="5 6" key="1">
    <citation type="submission" date="2023-11" db="EMBL/GenBank/DDBJ databases">
        <authorList>
            <person name="Xu M."/>
            <person name="Jiang T."/>
        </authorList>
    </citation>
    <scope>NUCLEOTIDE SEQUENCE [LARGE SCALE GENOMIC DNA]</scope>
    <source>
        <strain evidence="5 6">SD</strain>
    </source>
</reference>
<feature type="region of interest" description="Disordered" evidence="3">
    <location>
        <begin position="431"/>
        <end position="453"/>
    </location>
</feature>
<feature type="signal peptide" evidence="4">
    <location>
        <begin position="1"/>
        <end position="35"/>
    </location>
</feature>
<keyword evidence="1 4" id="KW-0732">Signal</keyword>
<evidence type="ECO:0000256" key="1">
    <source>
        <dbReference type="ARBA" id="ARBA00022729"/>
    </source>
</evidence>
<dbReference type="NCBIfam" id="TIGR01840">
    <property type="entry name" value="esterase_phb"/>
    <property type="match status" value="1"/>
</dbReference>
<feature type="region of interest" description="Disordered" evidence="3">
    <location>
        <begin position="358"/>
        <end position="379"/>
    </location>
</feature>
<name>A0ABU4VN15_9ACTN</name>
<organism evidence="5 6">
    <name type="scientific">Patulibacter brassicae</name>
    <dbReference type="NCBI Taxonomy" id="1705717"/>
    <lineage>
        <taxon>Bacteria</taxon>
        <taxon>Bacillati</taxon>
        <taxon>Actinomycetota</taxon>
        <taxon>Thermoleophilia</taxon>
        <taxon>Solirubrobacterales</taxon>
        <taxon>Patulibacteraceae</taxon>
        <taxon>Patulibacter</taxon>
    </lineage>
</organism>
<comment type="caution">
    <text evidence="5">The sequence shown here is derived from an EMBL/GenBank/DDBJ whole genome shotgun (WGS) entry which is preliminary data.</text>
</comment>
<keyword evidence="6" id="KW-1185">Reference proteome</keyword>
<feature type="region of interest" description="Disordered" evidence="3">
    <location>
        <begin position="278"/>
        <end position="298"/>
    </location>
</feature>
<dbReference type="InterPro" id="IPR010126">
    <property type="entry name" value="Esterase_phb"/>
</dbReference>
<feature type="compositionally biased region" description="Low complexity" evidence="3">
    <location>
        <begin position="364"/>
        <end position="379"/>
    </location>
</feature>
<evidence type="ECO:0000256" key="2">
    <source>
        <dbReference type="ARBA" id="ARBA00022801"/>
    </source>
</evidence>
<dbReference type="InterPro" id="IPR050955">
    <property type="entry name" value="Plant_Biomass_Hydrol_Est"/>
</dbReference>
<keyword evidence="2" id="KW-0378">Hydrolase</keyword>
<feature type="chain" id="PRO_5047219817" evidence="4">
    <location>
        <begin position="36"/>
        <end position="453"/>
    </location>
</feature>
<accession>A0ABU4VN15</accession>
<sequence length="453" mass="48405">MPSAVRGGWPPRAVAAWLAVATGALLGLVPAAAGAATAPGPDPAAPGTTLAQSWGSGERAYPYLVYVPTTYDAARPAPLVVIPHGCQTTAEQQMNSDAYPTVAEREGIVLLYPDVTKAEATDPAMRGCWRFFDATNWRRDGNDTSAIAGMTRTVMGRWRIDPERVYVMGMSAGGFTTSNLAATYPDLYAAAAVLSASSYADSTCLAGNPLTRTAADSAQLARAEMGRRARVVPRLVMGGSGDVGIVPACHEKALEQGLRTNNLVLGGRQAAPISLTPSSTRYETTPVPNGRLSTVQTFRDPDGCVVGERWNIHGMGHQWPGGTTDRERRYNNDNTAPDAAEVTWRFFRRYTRSSTAMPCAEADPAPTAAPPSRTTSTRRCGARWITVSAPRGATRLRATVAGRTVRVRIRGGRVQVRRPATTRTRSTLVVRGRSASGKPFTRRATDRSCAARS</sequence>
<dbReference type="RefSeq" id="WP_319955387.1">
    <property type="nucleotide sequence ID" value="NZ_JAXAVX010000012.1"/>
</dbReference>
<dbReference type="Proteomes" id="UP001277761">
    <property type="component" value="Unassembled WGS sequence"/>
</dbReference>